<proteinExistence type="predicted"/>
<name>A0A834N4S4_VESPE</name>
<dbReference type="AlphaFoldDB" id="A0A834N4S4"/>
<dbReference type="Proteomes" id="UP000600918">
    <property type="component" value="Unassembled WGS sequence"/>
</dbReference>
<accession>A0A834N4S4</accession>
<dbReference type="EMBL" id="JACSDY010000021">
    <property type="protein sequence ID" value="KAF7394323.1"/>
    <property type="molecule type" value="Genomic_DNA"/>
</dbReference>
<evidence type="ECO:0000313" key="2">
    <source>
        <dbReference type="Proteomes" id="UP000600918"/>
    </source>
</evidence>
<keyword evidence="2" id="KW-1185">Reference proteome</keyword>
<reference evidence="1" key="1">
    <citation type="journal article" date="2020" name="G3 (Bethesda)">
        <title>High-Quality Assemblies for Three Invasive Social Wasps from the &lt;i&gt;Vespula&lt;/i&gt; Genus.</title>
        <authorList>
            <person name="Harrop T.W.R."/>
            <person name="Guhlin J."/>
            <person name="McLaughlin G.M."/>
            <person name="Permina E."/>
            <person name="Stockwell P."/>
            <person name="Gilligan J."/>
            <person name="Le Lec M.F."/>
            <person name="Gruber M.A.M."/>
            <person name="Quinn O."/>
            <person name="Lovegrove M."/>
            <person name="Duncan E.J."/>
            <person name="Remnant E.J."/>
            <person name="Van Eeckhoven J."/>
            <person name="Graham B."/>
            <person name="Knapp R.A."/>
            <person name="Langford K.W."/>
            <person name="Kronenberg Z."/>
            <person name="Press M.O."/>
            <person name="Eacker S.M."/>
            <person name="Wilson-Rankin E.E."/>
            <person name="Purcell J."/>
            <person name="Lester P.J."/>
            <person name="Dearden P.K."/>
        </authorList>
    </citation>
    <scope>NUCLEOTIDE SEQUENCE</scope>
    <source>
        <strain evidence="1">Volc-1</strain>
    </source>
</reference>
<comment type="caution">
    <text evidence="1">The sequence shown here is derived from an EMBL/GenBank/DDBJ whole genome shotgun (WGS) entry which is preliminary data.</text>
</comment>
<sequence>MIMTIIRWLEQRREPYNTVLCLGPIELINYEVINDVVFTIALTGSVRISQVNDSWIKKGNVAAVECSSLNALVNPQLSFVLSNPFSHPSDLA</sequence>
<organism evidence="1 2">
    <name type="scientific">Vespula pensylvanica</name>
    <name type="common">Western yellow jacket</name>
    <name type="synonym">Wasp</name>
    <dbReference type="NCBI Taxonomy" id="30213"/>
    <lineage>
        <taxon>Eukaryota</taxon>
        <taxon>Metazoa</taxon>
        <taxon>Ecdysozoa</taxon>
        <taxon>Arthropoda</taxon>
        <taxon>Hexapoda</taxon>
        <taxon>Insecta</taxon>
        <taxon>Pterygota</taxon>
        <taxon>Neoptera</taxon>
        <taxon>Endopterygota</taxon>
        <taxon>Hymenoptera</taxon>
        <taxon>Apocrita</taxon>
        <taxon>Aculeata</taxon>
        <taxon>Vespoidea</taxon>
        <taxon>Vespidae</taxon>
        <taxon>Vespinae</taxon>
        <taxon>Vespula</taxon>
    </lineage>
</organism>
<gene>
    <name evidence="1" type="ORF">H0235_016918</name>
</gene>
<protein>
    <submittedName>
        <fullName evidence="1">Uncharacterized protein</fullName>
    </submittedName>
</protein>
<evidence type="ECO:0000313" key="1">
    <source>
        <dbReference type="EMBL" id="KAF7394323.1"/>
    </source>
</evidence>